<name>A0A9P6UN69_9FUNG</name>
<dbReference type="PANTHER" id="PTHR43591">
    <property type="entry name" value="METHYLTRANSFERASE"/>
    <property type="match status" value="1"/>
</dbReference>
<dbReference type="Pfam" id="PF13649">
    <property type="entry name" value="Methyltransf_25"/>
    <property type="match status" value="1"/>
</dbReference>
<dbReference type="Gene3D" id="3.40.50.150">
    <property type="entry name" value="Vaccinia Virus protein VP39"/>
    <property type="match status" value="1"/>
</dbReference>
<evidence type="ECO:0000259" key="2">
    <source>
        <dbReference type="Pfam" id="PF13649"/>
    </source>
</evidence>
<dbReference type="Proteomes" id="UP000738325">
    <property type="component" value="Unassembled WGS sequence"/>
</dbReference>
<keyword evidence="4" id="KW-1185">Reference proteome</keyword>
<dbReference type="InterPro" id="IPR029063">
    <property type="entry name" value="SAM-dependent_MTases_sf"/>
</dbReference>
<dbReference type="AlphaFoldDB" id="A0A9P6UN69"/>
<comment type="caution">
    <text evidence="3">The sequence shown here is derived from an EMBL/GenBank/DDBJ whole genome shotgun (WGS) entry which is preliminary data.</text>
</comment>
<dbReference type="CDD" id="cd02440">
    <property type="entry name" value="AdoMet_MTases"/>
    <property type="match status" value="1"/>
</dbReference>
<dbReference type="InterPro" id="IPR041698">
    <property type="entry name" value="Methyltransf_25"/>
</dbReference>
<evidence type="ECO:0000256" key="1">
    <source>
        <dbReference type="SAM" id="MobiDB-lite"/>
    </source>
</evidence>
<dbReference type="SUPFAM" id="SSF53335">
    <property type="entry name" value="S-adenosyl-L-methionine-dependent methyltransferases"/>
    <property type="match status" value="1"/>
</dbReference>
<evidence type="ECO:0000313" key="4">
    <source>
        <dbReference type="Proteomes" id="UP000738325"/>
    </source>
</evidence>
<protein>
    <recommendedName>
        <fullName evidence="2">Methyltransferase domain-containing protein</fullName>
    </recommendedName>
</protein>
<feature type="compositionally biased region" description="Polar residues" evidence="1">
    <location>
        <begin position="99"/>
        <end position="122"/>
    </location>
</feature>
<accession>A0A9P6UN69</accession>
<feature type="compositionally biased region" description="Polar residues" evidence="1">
    <location>
        <begin position="1"/>
        <end position="14"/>
    </location>
</feature>
<dbReference type="GO" id="GO:0008168">
    <property type="term" value="F:methyltransferase activity"/>
    <property type="evidence" value="ECO:0007669"/>
    <property type="project" value="TreeGrafter"/>
</dbReference>
<feature type="region of interest" description="Disordered" evidence="1">
    <location>
        <begin position="1"/>
        <end position="130"/>
    </location>
</feature>
<organism evidence="3 4">
    <name type="scientific">Dissophora globulifera</name>
    <dbReference type="NCBI Taxonomy" id="979702"/>
    <lineage>
        <taxon>Eukaryota</taxon>
        <taxon>Fungi</taxon>
        <taxon>Fungi incertae sedis</taxon>
        <taxon>Mucoromycota</taxon>
        <taxon>Mortierellomycotina</taxon>
        <taxon>Mortierellomycetes</taxon>
        <taxon>Mortierellales</taxon>
        <taxon>Mortierellaceae</taxon>
        <taxon>Dissophora</taxon>
    </lineage>
</organism>
<dbReference type="EMBL" id="JAAAIP010000818">
    <property type="protein sequence ID" value="KAG0312382.1"/>
    <property type="molecule type" value="Genomic_DNA"/>
</dbReference>
<evidence type="ECO:0000313" key="3">
    <source>
        <dbReference type="EMBL" id="KAG0312382.1"/>
    </source>
</evidence>
<sequence length="406" mass="45176">MGVIQSSARGNSKGTKARRRIDERRFTDSPQPQQSINTYDGTLPSLSAQYSSTEGSLSSRHQTGSYSSTSQNSVSPPASTSIPNTTSTLQKAFSRRRISNQTADTSMSLGPSNNSILQNSTRPSEDVGNDSDNRWFLGRRYHNTDSLYSLPNDTEEVDRLHIEHYVFKMLMGGKMVHVPVPKDGRVIDLGCGAATWIMDMATEMTTTQFVGIDISPIFPNAIHPRNCTFYKADLLKLPEPDNSFDMVYQRSLAVAFTAELWRQALQQAFRILKPGGWFESVETDLTIQDAGPQITLCFDYIMVSMASQNVDPRIVPSLDRIMVSVGFVEVQVKEYCVPVGEWGGKVGQVWKQNLFAALELVKPYLSLGGRMTENQAADLVQNAGSETKDYRGYQIVYVCYGRKPLS</sequence>
<dbReference type="PANTHER" id="PTHR43591:SF24">
    <property type="entry name" value="2-METHOXY-6-POLYPRENYL-1,4-BENZOQUINOL METHYLASE, MITOCHONDRIAL"/>
    <property type="match status" value="1"/>
</dbReference>
<feature type="domain" description="Methyltransferase" evidence="2">
    <location>
        <begin position="186"/>
        <end position="276"/>
    </location>
</feature>
<gene>
    <name evidence="3" type="ORF">BGZ99_009543</name>
</gene>
<proteinExistence type="predicted"/>
<reference evidence="3" key="1">
    <citation type="journal article" date="2020" name="Fungal Divers.">
        <title>Resolving the Mortierellaceae phylogeny through synthesis of multi-gene phylogenetics and phylogenomics.</title>
        <authorList>
            <person name="Vandepol N."/>
            <person name="Liber J."/>
            <person name="Desiro A."/>
            <person name="Na H."/>
            <person name="Kennedy M."/>
            <person name="Barry K."/>
            <person name="Grigoriev I.V."/>
            <person name="Miller A.N."/>
            <person name="O'Donnell K."/>
            <person name="Stajich J.E."/>
            <person name="Bonito G."/>
        </authorList>
    </citation>
    <scope>NUCLEOTIDE SEQUENCE</scope>
    <source>
        <strain evidence="3">REB-010B</strain>
    </source>
</reference>
<feature type="compositionally biased region" description="Polar residues" evidence="1">
    <location>
        <begin position="28"/>
        <end position="91"/>
    </location>
</feature>
<dbReference type="OrthoDB" id="2013972at2759"/>